<feature type="region of interest" description="Disordered" evidence="1">
    <location>
        <begin position="130"/>
        <end position="168"/>
    </location>
</feature>
<accession>A0A813J2U2</accession>
<organism evidence="2 3">
    <name type="scientific">Polarella glacialis</name>
    <name type="common">Dinoflagellate</name>
    <dbReference type="NCBI Taxonomy" id="89957"/>
    <lineage>
        <taxon>Eukaryota</taxon>
        <taxon>Sar</taxon>
        <taxon>Alveolata</taxon>
        <taxon>Dinophyceae</taxon>
        <taxon>Suessiales</taxon>
        <taxon>Suessiaceae</taxon>
        <taxon>Polarella</taxon>
    </lineage>
</organism>
<name>A0A813J2U2_POLGL</name>
<feature type="compositionally biased region" description="Low complexity" evidence="1">
    <location>
        <begin position="1"/>
        <end position="16"/>
    </location>
</feature>
<dbReference type="Proteomes" id="UP000626109">
    <property type="component" value="Unassembled WGS sequence"/>
</dbReference>
<sequence length="672" mass="75955">MSQQDGSASRGRASSSKCGELKRRRRGEESAENSGAPADLPLKRWRDESAEGRGALASLPFTPRSKKAAGQTDTENQPVTGQVAQEQPLVFSEDESAAIPRAEARRTRARMIREADEDFDPDQKRLEETITGTALEPEGKRKAATNQFPKGRGTKRTASSEAASAVIAAPEEDEPIRLSAFEARVAEESFFTFLRRFHPDSFLPDWSAVPVLDATAFQLSPVVSFGGEAGAAVEKAPKAPGAKAPVQVKQELPDEVPPCDTTFVQAEEEEQQDPESPSHEPPGLAEVAEEPEETEELRRKEFRQHFADQCRAFGERKRSVIQARLAEEDPTGIFEKLIVHWTEEQLKRQTTLGKVRIPETKEQFLFRILKACPAMATKVRERSHVYFFLADPGNLRFPTVMVQCPLEEGFCFGWLEERLREYWKLPPHQPGSMVLWTEAFGRIDRETELNALPIWNGDTVFLLGEEEFTHHDAVKDELGELLFFESNRKGASGQRDIFLTHWKRLQHAILGEHVGIPFKGVRLKLLDTMLDFFLQKTPKSYRAFVPAIINSIRRYTEADKLELFRSCGVRPGKYDDFWDLLDAEQVEAELRRSVKYPLTGDAGREVKAARALAKVDANRDQQKLVKAETKVKKKQEDEGQDEEQEEEAPRRRGLRSGLFCPFRVPLKTRSIS</sequence>
<proteinExistence type="predicted"/>
<reference evidence="2" key="1">
    <citation type="submission" date="2021-02" db="EMBL/GenBank/DDBJ databases">
        <authorList>
            <person name="Dougan E. K."/>
            <person name="Rhodes N."/>
            <person name="Thang M."/>
            <person name="Chan C."/>
        </authorList>
    </citation>
    <scope>NUCLEOTIDE SEQUENCE</scope>
</reference>
<feature type="compositionally biased region" description="Low complexity" evidence="1">
    <location>
        <begin position="235"/>
        <end position="246"/>
    </location>
</feature>
<feature type="region of interest" description="Disordered" evidence="1">
    <location>
        <begin position="1"/>
        <end position="105"/>
    </location>
</feature>
<dbReference type="EMBL" id="CAJNNW010024171">
    <property type="protein sequence ID" value="CAE8671748.1"/>
    <property type="molecule type" value="Genomic_DNA"/>
</dbReference>
<feature type="compositionally biased region" description="Basic and acidic residues" evidence="1">
    <location>
        <begin position="41"/>
        <end position="51"/>
    </location>
</feature>
<feature type="region of interest" description="Disordered" evidence="1">
    <location>
        <begin position="235"/>
        <end position="298"/>
    </location>
</feature>
<protein>
    <submittedName>
        <fullName evidence="2">Uncharacterized protein</fullName>
    </submittedName>
</protein>
<comment type="caution">
    <text evidence="2">The sequence shown here is derived from an EMBL/GenBank/DDBJ whole genome shotgun (WGS) entry which is preliminary data.</text>
</comment>
<evidence type="ECO:0000313" key="3">
    <source>
        <dbReference type="Proteomes" id="UP000626109"/>
    </source>
</evidence>
<feature type="compositionally biased region" description="Polar residues" evidence="1">
    <location>
        <begin position="71"/>
        <end position="85"/>
    </location>
</feature>
<evidence type="ECO:0000256" key="1">
    <source>
        <dbReference type="SAM" id="MobiDB-lite"/>
    </source>
</evidence>
<feature type="compositionally biased region" description="Low complexity" evidence="1">
    <location>
        <begin position="159"/>
        <end position="168"/>
    </location>
</feature>
<feature type="compositionally biased region" description="Basic and acidic residues" evidence="1">
    <location>
        <begin position="626"/>
        <end position="637"/>
    </location>
</feature>
<gene>
    <name evidence="2" type="ORF">PGLA2088_LOCUS17792</name>
</gene>
<feature type="region of interest" description="Disordered" evidence="1">
    <location>
        <begin position="626"/>
        <end position="654"/>
    </location>
</feature>
<dbReference type="AlphaFoldDB" id="A0A813J2U2"/>
<evidence type="ECO:0000313" key="2">
    <source>
        <dbReference type="EMBL" id="CAE8671748.1"/>
    </source>
</evidence>